<sequence length="91" mass="9688">MNDGMFAGSNNAAGEPSNAMRQAAAQRLGCGVADLRFSEVGPQVPGAFFFSVGPRLGAPRVLIDAAGEQLWRPSAYSPARHTREWLAGERN</sequence>
<reference evidence="2 3" key="1">
    <citation type="submission" date="2019-01" db="EMBL/GenBank/DDBJ databases">
        <title>Senegalimassilia sp. nov. KGMB04484 isolated human feces.</title>
        <authorList>
            <person name="Han K.-I."/>
            <person name="Kim J.-S."/>
            <person name="Lee K.C."/>
            <person name="Suh M.K."/>
            <person name="Eom M.K."/>
            <person name="Lee J.H."/>
            <person name="Park S.-H."/>
            <person name="Kang S.W."/>
            <person name="Park J.-E."/>
            <person name="Oh B.S."/>
            <person name="Yu S.Y."/>
            <person name="Choi S.-H."/>
            <person name="Lee D.H."/>
            <person name="Yoon H."/>
            <person name="Kim B.-Y."/>
            <person name="Lee J.H."/>
            <person name="Lee J.-S."/>
        </authorList>
    </citation>
    <scope>NUCLEOTIDE SEQUENCE [LARGE SCALE GENOMIC DNA]</scope>
    <source>
        <strain evidence="2 3">KGMB04484</strain>
    </source>
</reference>
<proteinExistence type="predicted"/>
<dbReference type="Proteomes" id="UP000293345">
    <property type="component" value="Unassembled WGS sequence"/>
</dbReference>
<protein>
    <submittedName>
        <fullName evidence="2">Uncharacterized protein</fullName>
    </submittedName>
</protein>
<organism evidence="2 3">
    <name type="scientific">Senegalimassilia faecalis</name>
    <dbReference type="NCBI Taxonomy" id="2509433"/>
    <lineage>
        <taxon>Bacteria</taxon>
        <taxon>Bacillati</taxon>
        <taxon>Actinomycetota</taxon>
        <taxon>Coriobacteriia</taxon>
        <taxon>Coriobacteriales</taxon>
        <taxon>Coriobacteriaceae</taxon>
        <taxon>Senegalimassilia</taxon>
    </lineage>
</organism>
<accession>A0A4Q2K5K3</accession>
<evidence type="ECO:0000313" key="3">
    <source>
        <dbReference type="Proteomes" id="UP000293345"/>
    </source>
</evidence>
<dbReference type="AlphaFoldDB" id="A0A4Q2K5K3"/>
<evidence type="ECO:0000313" key="2">
    <source>
        <dbReference type="EMBL" id="RXZ54692.1"/>
    </source>
</evidence>
<gene>
    <name evidence="2" type="ORF">ET524_09500</name>
</gene>
<keyword evidence="3" id="KW-1185">Reference proteome</keyword>
<comment type="caution">
    <text evidence="2">The sequence shown here is derived from an EMBL/GenBank/DDBJ whole genome shotgun (WGS) entry which is preliminary data.</text>
</comment>
<name>A0A4Q2K5K3_9ACTN</name>
<evidence type="ECO:0000256" key="1">
    <source>
        <dbReference type="SAM" id="MobiDB-lite"/>
    </source>
</evidence>
<dbReference type="EMBL" id="SDPW01000001">
    <property type="protein sequence ID" value="RXZ54692.1"/>
    <property type="molecule type" value="Genomic_DNA"/>
</dbReference>
<feature type="region of interest" description="Disordered" evidence="1">
    <location>
        <begin position="1"/>
        <end position="20"/>
    </location>
</feature>